<keyword evidence="4" id="KW-0769">Symport</keyword>
<dbReference type="WBParaSite" id="nRc.2.0.1.t27157-RA">
    <property type="protein sequence ID" value="nRc.2.0.1.t27157-RA"/>
    <property type="gene ID" value="nRc.2.0.1.g27157"/>
</dbReference>
<dbReference type="Gene3D" id="1.20.1250.20">
    <property type="entry name" value="MFS general substrate transporter like domains"/>
    <property type="match status" value="1"/>
</dbReference>
<comment type="subcellular location">
    <subcellularLocation>
        <location evidence="1">Membrane</location>
        <topology evidence="1">Multi-pass membrane protein</topology>
    </subcellularLocation>
</comment>
<feature type="transmembrane region" description="Helical" evidence="7">
    <location>
        <begin position="307"/>
        <end position="327"/>
    </location>
</feature>
<dbReference type="Pfam" id="PF07690">
    <property type="entry name" value="MFS_1"/>
    <property type="match status" value="1"/>
</dbReference>
<dbReference type="AlphaFoldDB" id="A0A915JM42"/>
<feature type="transmembrane region" description="Helical" evidence="7">
    <location>
        <begin position="339"/>
        <end position="358"/>
    </location>
</feature>
<keyword evidence="8" id="KW-1185">Reference proteome</keyword>
<dbReference type="GO" id="GO:0006820">
    <property type="term" value="P:monoatomic anion transport"/>
    <property type="evidence" value="ECO:0007669"/>
    <property type="project" value="TreeGrafter"/>
</dbReference>
<evidence type="ECO:0000313" key="8">
    <source>
        <dbReference type="Proteomes" id="UP000887565"/>
    </source>
</evidence>
<dbReference type="InterPro" id="IPR011701">
    <property type="entry name" value="MFS"/>
</dbReference>
<keyword evidence="2" id="KW-0813">Transport</keyword>
<feature type="transmembrane region" description="Helical" evidence="7">
    <location>
        <begin position="437"/>
        <end position="455"/>
    </location>
</feature>
<sequence length="509" mass="56501">MDKPQNYNWPRICLVTCLLTVCLLVQAMMTRVLGIGLVCMTQNITWPSTDLGANGTTPPISRFQHRKLKWDYKIQSNIVAAHDWGELFFLPLAGYFIHNGNVANVLLVSFGSSVLSSLLFPVVTNRFDSWGAVGSRLWLGASRAFASPCIDASVAALIPFPLRNSMYSIVQSGNQVASIVINNFVAYFCQSGFLGLNGLEMGYFLSAFLGAVWLAAFLIFKKKLYEDDGEDAERKMRTKNLENGHSNIIRSDGRRQFLALLKSPALWSIVPCNFASIWTIRLLMFYVPSFYRDVFRMSLMQNGLYSSLPFLSLCFSKTLFSGLSTWIDFRFGHRLSRNTVSKFFNTVAFVGSGLVMLLCTRQDRLSEFQVIAYITIAGTLFSATSPGFRVSIVTLSKKYTAKVSSISITAQVLGAIILPYIAGSLIKKGTLAEWSEIFRIVAAMNFFAALIYLLFGSVNEIDVSPSSTSTSVTTRRKRSSVKSEKALLLENDNNSLGSGEDLAEIVRKT</sequence>
<feature type="transmembrane region" description="Helical" evidence="7">
    <location>
        <begin position="403"/>
        <end position="422"/>
    </location>
</feature>
<keyword evidence="6 7" id="KW-0472">Membrane</keyword>
<feature type="transmembrane region" description="Helical" evidence="7">
    <location>
        <begin position="102"/>
        <end position="123"/>
    </location>
</feature>
<feature type="transmembrane region" description="Helical" evidence="7">
    <location>
        <begin position="370"/>
        <end position="391"/>
    </location>
</feature>
<evidence type="ECO:0000256" key="1">
    <source>
        <dbReference type="ARBA" id="ARBA00004141"/>
    </source>
</evidence>
<dbReference type="InterPro" id="IPR050382">
    <property type="entry name" value="MFS_Na/Anion_cotransporter"/>
</dbReference>
<dbReference type="OMA" id="ASIWTIR"/>
<dbReference type="Proteomes" id="UP000887565">
    <property type="component" value="Unplaced"/>
</dbReference>
<keyword evidence="5 7" id="KW-1133">Transmembrane helix</keyword>
<name>A0A915JM42_ROMCU</name>
<organism evidence="8 9">
    <name type="scientific">Romanomermis culicivorax</name>
    <name type="common">Nematode worm</name>
    <dbReference type="NCBI Taxonomy" id="13658"/>
    <lineage>
        <taxon>Eukaryota</taxon>
        <taxon>Metazoa</taxon>
        <taxon>Ecdysozoa</taxon>
        <taxon>Nematoda</taxon>
        <taxon>Enoplea</taxon>
        <taxon>Dorylaimia</taxon>
        <taxon>Mermithida</taxon>
        <taxon>Mermithoidea</taxon>
        <taxon>Mermithidae</taxon>
        <taxon>Romanomermis</taxon>
    </lineage>
</organism>
<dbReference type="GO" id="GO:0016020">
    <property type="term" value="C:membrane"/>
    <property type="evidence" value="ECO:0007669"/>
    <property type="project" value="UniProtKB-SubCell"/>
</dbReference>
<proteinExistence type="predicted"/>
<dbReference type="FunFam" id="1.20.1250.20:FF:000003">
    <property type="entry name" value="Solute carrier family 17 member 3"/>
    <property type="match status" value="1"/>
</dbReference>
<evidence type="ECO:0000256" key="5">
    <source>
        <dbReference type="ARBA" id="ARBA00022989"/>
    </source>
</evidence>
<feature type="transmembrane region" description="Helical" evidence="7">
    <location>
        <begin position="201"/>
        <end position="220"/>
    </location>
</feature>
<keyword evidence="3 7" id="KW-0812">Transmembrane</keyword>
<dbReference type="SUPFAM" id="SSF103473">
    <property type="entry name" value="MFS general substrate transporter"/>
    <property type="match status" value="1"/>
</dbReference>
<evidence type="ECO:0000313" key="9">
    <source>
        <dbReference type="WBParaSite" id="nRc.2.0.1.t27157-RA"/>
    </source>
</evidence>
<evidence type="ECO:0000256" key="3">
    <source>
        <dbReference type="ARBA" id="ARBA00022692"/>
    </source>
</evidence>
<dbReference type="InterPro" id="IPR036259">
    <property type="entry name" value="MFS_trans_sf"/>
</dbReference>
<accession>A0A915JM42</accession>
<reference evidence="9" key="1">
    <citation type="submission" date="2022-11" db="UniProtKB">
        <authorList>
            <consortium name="WormBaseParasite"/>
        </authorList>
    </citation>
    <scope>IDENTIFICATION</scope>
</reference>
<dbReference type="GO" id="GO:0015293">
    <property type="term" value="F:symporter activity"/>
    <property type="evidence" value="ECO:0007669"/>
    <property type="project" value="UniProtKB-KW"/>
</dbReference>
<dbReference type="PANTHER" id="PTHR11662">
    <property type="entry name" value="SOLUTE CARRIER FAMILY 17"/>
    <property type="match status" value="1"/>
</dbReference>
<feature type="transmembrane region" description="Helical" evidence="7">
    <location>
        <begin position="265"/>
        <end position="287"/>
    </location>
</feature>
<dbReference type="PANTHER" id="PTHR11662:SF399">
    <property type="entry name" value="FI19708P1-RELATED"/>
    <property type="match status" value="1"/>
</dbReference>
<evidence type="ECO:0000256" key="4">
    <source>
        <dbReference type="ARBA" id="ARBA00022847"/>
    </source>
</evidence>
<evidence type="ECO:0000256" key="2">
    <source>
        <dbReference type="ARBA" id="ARBA00022448"/>
    </source>
</evidence>
<protein>
    <submittedName>
        <fullName evidence="9">Uncharacterized protein</fullName>
    </submittedName>
</protein>
<evidence type="ECO:0000256" key="7">
    <source>
        <dbReference type="SAM" id="Phobius"/>
    </source>
</evidence>
<evidence type="ECO:0000256" key="6">
    <source>
        <dbReference type="ARBA" id="ARBA00023136"/>
    </source>
</evidence>